<dbReference type="EMBL" id="FJNB01000019">
    <property type="protein sequence ID" value="CZR06033.1"/>
    <property type="molecule type" value="Genomic_DNA"/>
</dbReference>
<proteinExistence type="inferred from homology"/>
<evidence type="ECO:0000259" key="2">
    <source>
        <dbReference type="Pfam" id="PF05651"/>
    </source>
</evidence>
<dbReference type="OrthoDB" id="9792148at2"/>
<dbReference type="InterPro" id="IPR051448">
    <property type="entry name" value="CdaR-like_regulators"/>
</dbReference>
<evidence type="ECO:0000313" key="6">
    <source>
        <dbReference type="EMBL" id="SEJ63221.1"/>
    </source>
</evidence>
<dbReference type="InterPro" id="IPR041522">
    <property type="entry name" value="CdaR_GGDEF"/>
</dbReference>
<dbReference type="RefSeq" id="WP_068623896.1">
    <property type="nucleotide sequence ID" value="NZ_FJNB01000019.1"/>
</dbReference>
<dbReference type="Pfam" id="PF17853">
    <property type="entry name" value="GGDEF_2"/>
    <property type="match status" value="1"/>
</dbReference>
<dbReference type="AlphaFoldDB" id="A0A143Z2Y5"/>
<dbReference type="Proteomes" id="UP000199280">
    <property type="component" value="Unassembled WGS sequence"/>
</dbReference>
<reference evidence="5 7" key="1">
    <citation type="submission" date="2016-02" db="EMBL/GenBank/DDBJ databases">
        <authorList>
            <person name="Wen L."/>
            <person name="He K."/>
            <person name="Yang H."/>
        </authorList>
    </citation>
    <scope>NUCLEOTIDE SEQUENCE [LARGE SCALE GENOMIC DNA]</scope>
    <source>
        <strain evidence="5">Trichococcus_R210</strain>
    </source>
</reference>
<reference evidence="6 8" key="2">
    <citation type="submission" date="2016-10" db="EMBL/GenBank/DDBJ databases">
        <authorList>
            <person name="Varghese N."/>
            <person name="Submissions S."/>
        </authorList>
    </citation>
    <scope>NUCLEOTIDE SEQUENCE [LARGE SCALE GENOMIC DNA]</scope>
    <source>
        <strain evidence="6 8">DSM 22150</strain>
    </source>
</reference>
<protein>
    <submittedName>
        <fullName evidence="6">Carbohydrate diacid regulator</fullName>
    </submittedName>
</protein>
<dbReference type="InterPro" id="IPR025736">
    <property type="entry name" value="PucR_C-HTH_dom"/>
</dbReference>
<accession>A0A143Z2Y5</accession>
<dbReference type="Proteomes" id="UP000076878">
    <property type="component" value="Unassembled WGS sequence"/>
</dbReference>
<sequence length="375" mass="42599">MEIAAALAQSIVVSMKEIINQELNFINTDAIIIASTDESRIGEHHSGAKRVLETKTDLILEYDGQFEGTKKGINIPIYSEQNLVGVIGITGDKEEVEKYGKIIRTMTEILVKDAWIKDVSFKKRDNYRLFIEEVLAPALDLENIRTLANLLEINLDISRIVVAGRINNLSAERNEQIENVMNLLKVILTNDKQTIYNVNGPDIRILFRDNLPEATLHYQLNSLIRQAEQQYGLQLHIGVGLACDKLTGFRTSYDQAVTALDWAILNSHHMIEHYDKLDLGMILTDISRNKSDEFIRQILGKLDKKELKEYAGILSVYGTNNGSIYKSADALFIHKNTLQYKLNKLHKVTGYNPRELDSYTILSLAFKLQNILNNH</sequence>
<dbReference type="EMBL" id="FNYT01000020">
    <property type="protein sequence ID" value="SEJ63221.1"/>
    <property type="molecule type" value="Genomic_DNA"/>
</dbReference>
<feature type="domain" description="PucR C-terminal helix-turn-helix" evidence="3">
    <location>
        <begin position="313"/>
        <end position="367"/>
    </location>
</feature>
<feature type="domain" description="Putative sugar diacid recognition" evidence="2">
    <location>
        <begin position="5"/>
        <end position="132"/>
    </location>
</feature>
<evidence type="ECO:0000313" key="5">
    <source>
        <dbReference type="EMBL" id="CZR06033.1"/>
    </source>
</evidence>
<feature type="domain" description="CdaR GGDEF-like" evidence="4">
    <location>
        <begin position="143"/>
        <end position="261"/>
    </location>
</feature>
<dbReference type="InterPro" id="IPR008599">
    <property type="entry name" value="Diacid_rec"/>
</dbReference>
<dbReference type="PANTHER" id="PTHR33744:SF16">
    <property type="entry name" value="CARBOHYDRATE DIACID REGULATOR"/>
    <property type="match status" value="1"/>
</dbReference>
<organism evidence="5 7">
    <name type="scientific">Trichococcus ilyis</name>
    <dbReference type="NCBI Taxonomy" id="640938"/>
    <lineage>
        <taxon>Bacteria</taxon>
        <taxon>Bacillati</taxon>
        <taxon>Bacillota</taxon>
        <taxon>Bacilli</taxon>
        <taxon>Lactobacillales</taxon>
        <taxon>Carnobacteriaceae</taxon>
        <taxon>Trichococcus</taxon>
    </lineage>
</organism>
<evidence type="ECO:0000259" key="3">
    <source>
        <dbReference type="Pfam" id="PF13556"/>
    </source>
</evidence>
<dbReference type="Pfam" id="PF13556">
    <property type="entry name" value="HTH_30"/>
    <property type="match status" value="1"/>
</dbReference>
<comment type="similarity">
    <text evidence="1">Belongs to the CdaR family.</text>
</comment>
<dbReference type="Gene3D" id="1.10.10.2840">
    <property type="entry name" value="PucR C-terminal helix-turn-helix domain"/>
    <property type="match status" value="1"/>
</dbReference>
<dbReference type="Pfam" id="PF05651">
    <property type="entry name" value="Diacid_rec"/>
    <property type="match status" value="1"/>
</dbReference>
<name>A0A143Z2Y5_9LACT</name>
<evidence type="ECO:0000313" key="8">
    <source>
        <dbReference type="Proteomes" id="UP000199280"/>
    </source>
</evidence>
<evidence type="ECO:0000256" key="1">
    <source>
        <dbReference type="ARBA" id="ARBA00006754"/>
    </source>
</evidence>
<evidence type="ECO:0000259" key="4">
    <source>
        <dbReference type="Pfam" id="PF17853"/>
    </source>
</evidence>
<evidence type="ECO:0000313" key="7">
    <source>
        <dbReference type="Proteomes" id="UP000076878"/>
    </source>
</evidence>
<gene>
    <name evidence="6" type="ORF">SAMN05216375_1205</name>
    <name evidence="5" type="ORF">TR210_2274</name>
</gene>
<keyword evidence="8" id="KW-1185">Reference proteome</keyword>
<dbReference type="PANTHER" id="PTHR33744">
    <property type="entry name" value="CARBOHYDRATE DIACID REGULATOR"/>
    <property type="match status" value="1"/>
</dbReference>
<dbReference type="InterPro" id="IPR042070">
    <property type="entry name" value="PucR_C-HTH_sf"/>
</dbReference>
<dbReference type="STRING" id="640938.TR210_2274"/>